<reference evidence="2" key="1">
    <citation type="journal article" date="2009" name="Environ. Microbiol.">
        <title>Contribution of mobile genetic elements to Desulfovibrio vulgaris genome plasticity.</title>
        <authorList>
            <person name="Walker C.B."/>
            <person name="Stolyar S."/>
            <person name="Chivian D."/>
            <person name="Pinel N."/>
            <person name="Gabster J.A."/>
            <person name="Dehal P.S."/>
            <person name="He Z."/>
            <person name="Yang Z.K."/>
            <person name="Yen H.C."/>
            <person name="Zhou J."/>
            <person name="Wall J.D."/>
            <person name="Hazen T.C."/>
            <person name="Arkin A.P."/>
            <person name="Stahl D.A."/>
        </authorList>
    </citation>
    <scope>NUCLEOTIDE SEQUENCE [LARGE SCALE GENOMIC DNA]</scope>
    <source>
        <strain evidence="2">DP4</strain>
    </source>
</reference>
<gene>
    <name evidence="1" type="ordered locus">Dvul_2228</name>
</gene>
<dbReference type="EMBL" id="CP000527">
    <property type="protein sequence ID" value="ABM29244.1"/>
    <property type="molecule type" value="Genomic_DNA"/>
</dbReference>
<dbReference type="RefSeq" id="WP_010938043.1">
    <property type="nucleotide sequence ID" value="NC_008751.1"/>
</dbReference>
<dbReference type="AlphaFoldDB" id="A0A0H3AA76"/>
<dbReference type="Gene3D" id="3.40.50.12370">
    <property type="match status" value="1"/>
</dbReference>
<proteinExistence type="predicted"/>
<name>A0A0H3AA76_NITV4</name>
<protein>
    <submittedName>
        <fullName evidence="1">UspA domain protein</fullName>
    </submittedName>
</protein>
<dbReference type="KEGG" id="dvl:Dvul_2228"/>
<dbReference type="CDD" id="cd00293">
    <property type="entry name" value="USP-like"/>
    <property type="match status" value="1"/>
</dbReference>
<organism evidence="1 2">
    <name type="scientific">Nitratidesulfovibrio vulgaris (strain DP4)</name>
    <name type="common">Desulfovibrio vulgaris</name>
    <dbReference type="NCBI Taxonomy" id="391774"/>
    <lineage>
        <taxon>Bacteria</taxon>
        <taxon>Pseudomonadati</taxon>
        <taxon>Thermodesulfobacteriota</taxon>
        <taxon>Desulfovibrionia</taxon>
        <taxon>Desulfovibrionales</taxon>
        <taxon>Desulfovibrionaceae</taxon>
        <taxon>Nitratidesulfovibrio</taxon>
    </lineage>
</organism>
<accession>A0A0H3AA76</accession>
<evidence type="ECO:0000313" key="1">
    <source>
        <dbReference type="EMBL" id="ABM29244.1"/>
    </source>
</evidence>
<dbReference type="SUPFAM" id="SSF52402">
    <property type="entry name" value="Adenine nucleotide alpha hydrolases-like"/>
    <property type="match status" value="1"/>
</dbReference>
<evidence type="ECO:0000313" key="2">
    <source>
        <dbReference type="Proteomes" id="UP000009173"/>
    </source>
</evidence>
<dbReference type="Proteomes" id="UP000009173">
    <property type="component" value="Chromosome"/>
</dbReference>
<sequence>MERHLLLTMGGDGGRAWNLNFAGGFFRNKTEMRLTLFYVVQEAYCDRPGGCELSENDMRTARVQLDKAREHAIKLGFVPDNVECKAVPRQFGVVRDIVAEGHRGLYDAVVSGRRYRGFLEQLYGSSVSRGLLWEDIAFPLWICHEPDPGLSNVLLCVDGSDENLRMADHVGFMLAEETHSVTLCHFRDPAIDGFLAIEGARAALVANGVDASRVEVLSLEAHDRAASILRIADEGGYAVVAVGRRHGLPDNLMRRMFGGTVSERLHTKVDRFSLWVSK</sequence>
<dbReference type="HOGENOM" id="CLU_075315_1_0_7"/>